<evidence type="ECO:0000313" key="3">
    <source>
        <dbReference type="Proteomes" id="UP000032702"/>
    </source>
</evidence>
<reference evidence="2 3" key="1">
    <citation type="submission" date="2006-04" db="EMBL/GenBank/DDBJ databases">
        <authorList>
            <person name="Nierman W.C."/>
        </authorList>
    </citation>
    <scope>NUCLEOTIDE SEQUENCE [LARGE SCALE GENOMIC DNA]</scope>
    <source>
        <strain evidence="2 3">DW4/3-1</strain>
    </source>
</reference>
<dbReference type="OrthoDB" id="5519963at2"/>
<accession>Q08Q62</accession>
<dbReference type="AlphaFoldDB" id="Q08Q62"/>
<dbReference type="Gene3D" id="3.40.1000.10">
    <property type="entry name" value="Mog1/PsbP, alpha/beta/alpha sandwich"/>
    <property type="match status" value="1"/>
</dbReference>
<feature type="region of interest" description="Disordered" evidence="1">
    <location>
        <begin position="1"/>
        <end position="23"/>
    </location>
</feature>
<proteinExistence type="predicted"/>
<sequence length="190" mass="20921">MWIKGRHGTPSGPFGPDWKDTPMSSRTMQHGNLRMSLPEGWSDATQIVAVGPMEKGFRSSLAVSSEPSAPRESLAQHAARVLPMLNKVTEQFQLVSEGPATFGTQNGFLREYTHVARGVKLAQLQFYVMSGGLVHTFTYTQLAERMAMSRPTAEKLFASVFLGNAPVATPMSPRIRPKGVHFRFMRSIAA</sequence>
<dbReference type="Proteomes" id="UP000032702">
    <property type="component" value="Unassembled WGS sequence"/>
</dbReference>
<protein>
    <submittedName>
        <fullName evidence="2">Uncharacterized protein</fullName>
    </submittedName>
</protein>
<gene>
    <name evidence="2" type="ORF">STIAU_7146</name>
</gene>
<dbReference type="SUPFAM" id="SSF55724">
    <property type="entry name" value="Mog1p/PsbP-like"/>
    <property type="match status" value="1"/>
</dbReference>
<evidence type="ECO:0000256" key="1">
    <source>
        <dbReference type="SAM" id="MobiDB-lite"/>
    </source>
</evidence>
<dbReference type="EMBL" id="AAMD01000220">
    <property type="protein sequence ID" value="EAU62629.1"/>
    <property type="molecule type" value="Genomic_DNA"/>
</dbReference>
<dbReference type="InterPro" id="IPR016123">
    <property type="entry name" value="Mog1/PsbP_a/b/a-sand"/>
</dbReference>
<evidence type="ECO:0000313" key="2">
    <source>
        <dbReference type="EMBL" id="EAU62629.1"/>
    </source>
</evidence>
<name>Q08Q62_STIAD</name>
<organism evidence="2 3">
    <name type="scientific">Stigmatella aurantiaca (strain DW4/3-1)</name>
    <dbReference type="NCBI Taxonomy" id="378806"/>
    <lineage>
        <taxon>Bacteria</taxon>
        <taxon>Pseudomonadati</taxon>
        <taxon>Myxococcota</taxon>
        <taxon>Myxococcia</taxon>
        <taxon>Myxococcales</taxon>
        <taxon>Cystobacterineae</taxon>
        <taxon>Archangiaceae</taxon>
        <taxon>Stigmatella</taxon>
    </lineage>
</organism>
<dbReference type="Pfam" id="PF08786">
    <property type="entry name" value="DcrB"/>
    <property type="match status" value="1"/>
</dbReference>
<dbReference type="InterPro" id="IPR014894">
    <property type="entry name" value="DcrB/EagT6"/>
</dbReference>
<comment type="caution">
    <text evidence="2">The sequence shown here is derived from an EMBL/GenBank/DDBJ whole genome shotgun (WGS) entry which is preliminary data.</text>
</comment>